<organism evidence="1 2">
    <name type="scientific">Alligator mississippiensis</name>
    <name type="common">American alligator</name>
    <dbReference type="NCBI Taxonomy" id="8496"/>
    <lineage>
        <taxon>Eukaryota</taxon>
        <taxon>Metazoa</taxon>
        <taxon>Chordata</taxon>
        <taxon>Craniata</taxon>
        <taxon>Vertebrata</taxon>
        <taxon>Euteleostomi</taxon>
        <taxon>Archelosauria</taxon>
        <taxon>Archosauria</taxon>
        <taxon>Crocodylia</taxon>
        <taxon>Alligatoridae</taxon>
        <taxon>Alligatorinae</taxon>
        <taxon>Alligator</taxon>
    </lineage>
</organism>
<dbReference type="AlphaFoldDB" id="A0A151MK67"/>
<reference evidence="1 2" key="1">
    <citation type="journal article" date="2012" name="Genome Biol.">
        <title>Sequencing three crocodilian genomes to illuminate the evolution of archosaurs and amniotes.</title>
        <authorList>
            <person name="St John J.A."/>
            <person name="Braun E.L."/>
            <person name="Isberg S.R."/>
            <person name="Miles L.G."/>
            <person name="Chong A.Y."/>
            <person name="Gongora J."/>
            <person name="Dalzell P."/>
            <person name="Moran C."/>
            <person name="Bed'hom B."/>
            <person name="Abzhanov A."/>
            <person name="Burgess S.C."/>
            <person name="Cooksey A.M."/>
            <person name="Castoe T.A."/>
            <person name="Crawford N.G."/>
            <person name="Densmore L.D."/>
            <person name="Drew J.C."/>
            <person name="Edwards S.V."/>
            <person name="Faircloth B.C."/>
            <person name="Fujita M.K."/>
            <person name="Greenwold M.J."/>
            <person name="Hoffmann F.G."/>
            <person name="Howard J.M."/>
            <person name="Iguchi T."/>
            <person name="Janes D.E."/>
            <person name="Khan S.Y."/>
            <person name="Kohno S."/>
            <person name="de Koning A.J."/>
            <person name="Lance S.L."/>
            <person name="McCarthy F.M."/>
            <person name="McCormack J.E."/>
            <person name="Merchant M.E."/>
            <person name="Peterson D.G."/>
            <person name="Pollock D.D."/>
            <person name="Pourmand N."/>
            <person name="Raney B.J."/>
            <person name="Roessler K.A."/>
            <person name="Sanford J.R."/>
            <person name="Sawyer R.H."/>
            <person name="Schmidt C.J."/>
            <person name="Triplett E.W."/>
            <person name="Tuberville T.D."/>
            <person name="Venegas-Anaya M."/>
            <person name="Howard J.T."/>
            <person name="Jarvis E.D."/>
            <person name="Guillette L.J.Jr."/>
            <person name="Glenn T.C."/>
            <person name="Green R.E."/>
            <person name="Ray D.A."/>
        </authorList>
    </citation>
    <scope>NUCLEOTIDE SEQUENCE [LARGE SCALE GENOMIC DNA]</scope>
    <source>
        <strain evidence="1">KSC_2009_1</strain>
    </source>
</reference>
<sequence length="96" mass="11202">MLYAIQLKTDCIKRHEKPLEEREIEAEEVLVVVVRTWKNVLSSIKFSQTPAAGRCKEDSERAQVARVQLYCNSWKNLIWRHCACFKGVRGCRIIHS</sequence>
<evidence type="ECO:0000313" key="2">
    <source>
        <dbReference type="Proteomes" id="UP000050525"/>
    </source>
</evidence>
<dbReference type="EMBL" id="AKHW03005996">
    <property type="protein sequence ID" value="KYO24917.1"/>
    <property type="molecule type" value="Genomic_DNA"/>
</dbReference>
<protein>
    <submittedName>
        <fullName evidence="1">Uncharacterized protein</fullName>
    </submittedName>
</protein>
<evidence type="ECO:0000313" key="1">
    <source>
        <dbReference type="EMBL" id="KYO24917.1"/>
    </source>
</evidence>
<proteinExistence type="predicted"/>
<accession>A0A151MK67</accession>
<name>A0A151MK67_ALLMI</name>
<dbReference type="Proteomes" id="UP000050525">
    <property type="component" value="Unassembled WGS sequence"/>
</dbReference>
<keyword evidence="2" id="KW-1185">Reference proteome</keyword>
<comment type="caution">
    <text evidence="1">The sequence shown here is derived from an EMBL/GenBank/DDBJ whole genome shotgun (WGS) entry which is preliminary data.</text>
</comment>
<gene>
    <name evidence="1" type="ORF">Y1Q_0023784</name>
</gene>